<reference evidence="1 2" key="1">
    <citation type="submission" date="2017-09" db="EMBL/GenBank/DDBJ databases">
        <title>Depth-based differentiation of microbial function through sediment-hosted aquifers and enrichment of novel symbionts in the deep terrestrial subsurface.</title>
        <authorList>
            <person name="Probst A.J."/>
            <person name="Ladd B."/>
            <person name="Jarett J.K."/>
            <person name="Geller-Mcgrath D.E."/>
            <person name="Sieber C.M."/>
            <person name="Emerson J.B."/>
            <person name="Anantharaman K."/>
            <person name="Thomas B.C."/>
            <person name="Malmstrom R."/>
            <person name="Stieglmeier M."/>
            <person name="Klingl A."/>
            <person name="Woyke T."/>
            <person name="Ryan C.M."/>
            <person name="Banfield J.F."/>
        </authorList>
    </citation>
    <scope>NUCLEOTIDE SEQUENCE [LARGE SCALE GENOMIC DNA]</scope>
    <source>
        <strain evidence="1">CG23_combo_of_CG06-09_8_20_14_all_37_18</strain>
    </source>
</reference>
<dbReference type="Proteomes" id="UP000229952">
    <property type="component" value="Unassembled WGS sequence"/>
</dbReference>
<dbReference type="AlphaFoldDB" id="A0A2G9YZD4"/>
<proteinExistence type="predicted"/>
<dbReference type="InterPro" id="IPR043519">
    <property type="entry name" value="NT_sf"/>
</dbReference>
<dbReference type="EMBL" id="PCRQ01000078">
    <property type="protein sequence ID" value="PIP24073.1"/>
    <property type="molecule type" value="Genomic_DNA"/>
</dbReference>
<comment type="caution">
    <text evidence="1">The sequence shown here is derived from an EMBL/GenBank/DDBJ whole genome shotgun (WGS) entry which is preliminary data.</text>
</comment>
<name>A0A2G9YZD4_9BACT</name>
<organism evidence="1 2">
    <name type="scientific">Candidatus Nealsonbacteria bacterium CG23_combo_of_CG06-09_8_20_14_all_37_18</name>
    <dbReference type="NCBI Taxonomy" id="1974720"/>
    <lineage>
        <taxon>Bacteria</taxon>
        <taxon>Candidatus Nealsoniibacteriota</taxon>
    </lineage>
</organism>
<gene>
    <name evidence="1" type="ORF">COX35_02790</name>
</gene>
<evidence type="ECO:0000313" key="1">
    <source>
        <dbReference type="EMBL" id="PIP24073.1"/>
    </source>
</evidence>
<accession>A0A2G9YZD4</accession>
<dbReference type="SUPFAM" id="SSF81301">
    <property type="entry name" value="Nucleotidyltransferase"/>
    <property type="match status" value="1"/>
</dbReference>
<evidence type="ECO:0000313" key="2">
    <source>
        <dbReference type="Proteomes" id="UP000229952"/>
    </source>
</evidence>
<sequence>MPEFYHRLITEKSFKILQSLLKKKFKFILIGGWAVFLYAKTLKSKDIDIVVDYDQLEEFRKKYDVFKNERLKKYEIKTGEVDIDIYLPYFSELGLKVEEIQKYCQSREGFAVPIPEILLILKIYTYQQRKSTNKGRKDLIDIFSLLRNGGIDWAKYKELIEKYGFKNLAAELKNL</sequence>
<protein>
    <submittedName>
        <fullName evidence="1">Uncharacterized protein</fullName>
    </submittedName>
</protein>
<dbReference type="Gene3D" id="3.30.460.40">
    <property type="match status" value="1"/>
</dbReference>
<feature type="non-terminal residue" evidence="1">
    <location>
        <position position="175"/>
    </location>
</feature>